<dbReference type="GeneID" id="25284321"/>
<keyword evidence="6" id="KW-1185">Reference proteome</keyword>
<dbReference type="Pfam" id="PF00069">
    <property type="entry name" value="Pkinase"/>
    <property type="match status" value="1"/>
</dbReference>
<dbReference type="Gene3D" id="1.10.510.10">
    <property type="entry name" value="Transferase(Phosphotransferase) domain 1"/>
    <property type="match status" value="1"/>
</dbReference>
<organism evidence="5 6">
    <name type="scientific">Exophiala aquamarina CBS 119918</name>
    <dbReference type="NCBI Taxonomy" id="1182545"/>
    <lineage>
        <taxon>Eukaryota</taxon>
        <taxon>Fungi</taxon>
        <taxon>Dikarya</taxon>
        <taxon>Ascomycota</taxon>
        <taxon>Pezizomycotina</taxon>
        <taxon>Eurotiomycetes</taxon>
        <taxon>Chaetothyriomycetidae</taxon>
        <taxon>Chaetothyriales</taxon>
        <taxon>Herpotrichiellaceae</taxon>
        <taxon>Exophiala</taxon>
    </lineage>
</organism>
<evidence type="ECO:0000256" key="3">
    <source>
        <dbReference type="ARBA" id="ARBA00022840"/>
    </source>
</evidence>
<keyword evidence="3" id="KW-0067">ATP-binding</keyword>
<sequence length="230" mass="26099">MILERLDTSLYAASCQQKLERRDIKQAVRSTLKGLALLHSHGLIHNDVKPDNILANRGQGSQRFAEIKLSDLGDSSLHNSAKRNTEPISGTAVYRAPEMILRVPSTTAVDIWALGATTLFFMAGDHFFAPKSKGPEDDLVHDHILRRQMKCFGPFPEQFIDVVPHIYREYYIDLEQSIGFYPNRWPGPLASFLSPEEEEFVRLLLKPDPRDRPSATEAIHHPWLKVTDSN</sequence>
<dbReference type="SUPFAM" id="SSF56112">
    <property type="entry name" value="Protein kinase-like (PK-like)"/>
    <property type="match status" value="1"/>
</dbReference>
<dbReference type="EMBL" id="AMGV01000010">
    <property type="protein sequence ID" value="KEF54246.1"/>
    <property type="molecule type" value="Genomic_DNA"/>
</dbReference>
<dbReference type="RefSeq" id="XP_013256836.1">
    <property type="nucleotide sequence ID" value="XM_013401382.1"/>
</dbReference>
<dbReference type="InterPro" id="IPR000719">
    <property type="entry name" value="Prot_kinase_dom"/>
</dbReference>
<name>A0A072P340_9EURO</name>
<protein>
    <submittedName>
        <fullName evidence="5">Serine/threonine protein kinase</fullName>
    </submittedName>
</protein>
<dbReference type="OrthoDB" id="5979581at2759"/>
<dbReference type="HOGENOM" id="CLU_000288_181_6_1"/>
<evidence type="ECO:0000256" key="2">
    <source>
        <dbReference type="ARBA" id="ARBA00022741"/>
    </source>
</evidence>
<dbReference type="AlphaFoldDB" id="A0A072P340"/>
<dbReference type="SMART" id="SM00220">
    <property type="entry name" value="S_TKc"/>
    <property type="match status" value="1"/>
</dbReference>
<evidence type="ECO:0000313" key="6">
    <source>
        <dbReference type="Proteomes" id="UP000027920"/>
    </source>
</evidence>
<proteinExistence type="predicted"/>
<dbReference type="VEuPathDB" id="FungiDB:A1O9_09412"/>
<reference evidence="5 6" key="1">
    <citation type="submission" date="2013-03" db="EMBL/GenBank/DDBJ databases">
        <title>The Genome Sequence of Exophiala aquamarina CBS 119918.</title>
        <authorList>
            <consortium name="The Broad Institute Genomics Platform"/>
            <person name="Cuomo C."/>
            <person name="de Hoog S."/>
            <person name="Gorbushina A."/>
            <person name="Walker B."/>
            <person name="Young S.K."/>
            <person name="Zeng Q."/>
            <person name="Gargeya S."/>
            <person name="Fitzgerald M."/>
            <person name="Haas B."/>
            <person name="Abouelleil A."/>
            <person name="Allen A.W."/>
            <person name="Alvarado L."/>
            <person name="Arachchi H.M."/>
            <person name="Berlin A.M."/>
            <person name="Chapman S.B."/>
            <person name="Gainer-Dewar J."/>
            <person name="Goldberg J."/>
            <person name="Griggs A."/>
            <person name="Gujja S."/>
            <person name="Hansen M."/>
            <person name="Howarth C."/>
            <person name="Imamovic A."/>
            <person name="Ireland A."/>
            <person name="Larimer J."/>
            <person name="McCowan C."/>
            <person name="Murphy C."/>
            <person name="Pearson M."/>
            <person name="Poon T.W."/>
            <person name="Priest M."/>
            <person name="Roberts A."/>
            <person name="Saif S."/>
            <person name="Shea T."/>
            <person name="Sisk P."/>
            <person name="Sykes S."/>
            <person name="Wortman J."/>
            <person name="Nusbaum C."/>
            <person name="Birren B."/>
        </authorList>
    </citation>
    <scope>NUCLEOTIDE SEQUENCE [LARGE SCALE GENOMIC DNA]</scope>
    <source>
        <strain evidence="5 6">CBS 119918</strain>
    </source>
</reference>
<comment type="caution">
    <text evidence="5">The sequence shown here is derived from an EMBL/GenBank/DDBJ whole genome shotgun (WGS) entry which is preliminary data.</text>
</comment>
<evidence type="ECO:0000256" key="1">
    <source>
        <dbReference type="ARBA" id="ARBA00022527"/>
    </source>
</evidence>
<dbReference type="InterPro" id="IPR011009">
    <property type="entry name" value="Kinase-like_dom_sf"/>
</dbReference>
<feature type="domain" description="Protein kinase" evidence="4">
    <location>
        <begin position="1"/>
        <end position="224"/>
    </location>
</feature>
<dbReference type="GO" id="GO:0004674">
    <property type="term" value="F:protein serine/threonine kinase activity"/>
    <property type="evidence" value="ECO:0007669"/>
    <property type="project" value="UniProtKB-KW"/>
</dbReference>
<dbReference type="STRING" id="1182545.A0A072P340"/>
<dbReference type="GO" id="GO:0005524">
    <property type="term" value="F:ATP binding"/>
    <property type="evidence" value="ECO:0007669"/>
    <property type="project" value="UniProtKB-KW"/>
</dbReference>
<evidence type="ECO:0000313" key="5">
    <source>
        <dbReference type="EMBL" id="KEF54246.1"/>
    </source>
</evidence>
<dbReference type="Proteomes" id="UP000027920">
    <property type="component" value="Unassembled WGS sequence"/>
</dbReference>
<dbReference type="PANTHER" id="PTHR24055">
    <property type="entry name" value="MITOGEN-ACTIVATED PROTEIN KINASE"/>
    <property type="match status" value="1"/>
</dbReference>
<dbReference type="InterPro" id="IPR050117">
    <property type="entry name" value="MAPK"/>
</dbReference>
<gene>
    <name evidence="5" type="ORF">A1O9_09412</name>
</gene>
<keyword evidence="5" id="KW-0808">Transferase</keyword>
<evidence type="ECO:0000259" key="4">
    <source>
        <dbReference type="PROSITE" id="PS50011"/>
    </source>
</evidence>
<keyword evidence="1 5" id="KW-0723">Serine/threonine-protein kinase</keyword>
<accession>A0A072P340</accession>
<keyword evidence="2" id="KW-0547">Nucleotide-binding</keyword>
<dbReference type="PROSITE" id="PS50011">
    <property type="entry name" value="PROTEIN_KINASE_DOM"/>
    <property type="match status" value="1"/>
</dbReference>
<keyword evidence="5" id="KW-0418">Kinase</keyword>